<keyword evidence="3" id="KW-0808">Transferase</keyword>
<sequence length="459" mass="52412">MEEPKKPGCSSSLVVSLLIITFPLVYFAFFQIDQLKAHFANWPDIKPGSGNLQKDANNVKDPFQRLMRGEQREQLKKTGFVFLSEKHSDSYVSRKEVRFDTNSSTVYIHSNQQLKKYRFQPYPLKDYKAKILNLVKPIEIQHGDMNPPACNFIHDDPAVIFSSGGFVGNIYHEINDVIIPLFITSRHFRSRVKFVVTDYHFWFIYKFRNVIDNLSNFEVIDASEATNGKVHCFPGAVVGLKSHGFLSLNKSDNPGGHSMSEFRDFLTSSYNFKIRDVSALIMGSNKPNLLLLSRKGTETRTILNQDEVVKMMEELGFRVIVSTMKMMRNMYDFVHIVRSCSVMVGVHGAGLTNELFLPDGAVTIQVVPLGLEWAAEYFYGEPAKGMGLHYLEYKIEPQESSLLDLYGPDHPVITDPKSIEDQGYKNFRAIYMDKQNVKINVERFRKTLVEAMSLLGQLN</sequence>
<keyword evidence="5" id="KW-1133">Transmembrane helix</keyword>
<gene>
    <name evidence="7" type="ORF">OLC1_LOCUS967</name>
</gene>
<dbReference type="Proteomes" id="UP001161247">
    <property type="component" value="Chromosome 1"/>
</dbReference>
<keyword evidence="8" id="KW-1185">Reference proteome</keyword>
<accession>A0AAV1BYF6</accession>
<dbReference type="GO" id="GO:0016763">
    <property type="term" value="F:pentosyltransferase activity"/>
    <property type="evidence" value="ECO:0007669"/>
    <property type="project" value="UniProtKB-ARBA"/>
</dbReference>
<dbReference type="InterPro" id="IPR049625">
    <property type="entry name" value="Glyco_transf_61_cat"/>
</dbReference>
<evidence type="ECO:0000313" key="7">
    <source>
        <dbReference type="EMBL" id="CAI9088376.1"/>
    </source>
</evidence>
<dbReference type="EMBL" id="OX459118">
    <property type="protein sequence ID" value="CAI9088376.1"/>
    <property type="molecule type" value="Genomic_DNA"/>
</dbReference>
<reference evidence="7" key="1">
    <citation type="submission" date="2023-03" db="EMBL/GenBank/DDBJ databases">
        <authorList>
            <person name="Julca I."/>
        </authorList>
    </citation>
    <scope>NUCLEOTIDE SEQUENCE</scope>
</reference>
<dbReference type="GO" id="GO:0000139">
    <property type="term" value="C:Golgi membrane"/>
    <property type="evidence" value="ECO:0007669"/>
    <property type="project" value="UniProtKB-SubCell"/>
</dbReference>
<evidence type="ECO:0000256" key="5">
    <source>
        <dbReference type="SAM" id="Phobius"/>
    </source>
</evidence>
<evidence type="ECO:0000313" key="8">
    <source>
        <dbReference type="Proteomes" id="UP001161247"/>
    </source>
</evidence>
<keyword evidence="4" id="KW-0325">Glycoprotein</keyword>
<evidence type="ECO:0000256" key="2">
    <source>
        <dbReference type="ARBA" id="ARBA00022676"/>
    </source>
</evidence>
<dbReference type="PANTHER" id="PTHR20961">
    <property type="entry name" value="GLYCOSYLTRANSFERASE"/>
    <property type="match status" value="1"/>
</dbReference>
<evidence type="ECO:0000259" key="6">
    <source>
        <dbReference type="Pfam" id="PF04577"/>
    </source>
</evidence>
<feature type="transmembrane region" description="Helical" evidence="5">
    <location>
        <begin position="12"/>
        <end position="30"/>
    </location>
</feature>
<name>A0AAV1BYF6_OLDCO</name>
<dbReference type="AlphaFoldDB" id="A0AAV1BYF6"/>
<keyword evidence="5" id="KW-0472">Membrane</keyword>
<dbReference type="Pfam" id="PF04577">
    <property type="entry name" value="Glyco_transf_61"/>
    <property type="match status" value="1"/>
</dbReference>
<feature type="domain" description="Glycosyltransferase 61 catalytic" evidence="6">
    <location>
        <begin position="172"/>
        <end position="363"/>
    </location>
</feature>
<proteinExistence type="predicted"/>
<dbReference type="InterPro" id="IPR007657">
    <property type="entry name" value="Glycosyltransferase_61"/>
</dbReference>
<keyword evidence="5" id="KW-0812">Transmembrane</keyword>
<comment type="subcellular location">
    <subcellularLocation>
        <location evidence="1">Golgi apparatus membrane</location>
        <topology evidence="1">Single-pass type II membrane protein</topology>
    </subcellularLocation>
</comment>
<evidence type="ECO:0000256" key="3">
    <source>
        <dbReference type="ARBA" id="ARBA00022679"/>
    </source>
</evidence>
<evidence type="ECO:0000256" key="1">
    <source>
        <dbReference type="ARBA" id="ARBA00004323"/>
    </source>
</evidence>
<dbReference type="PANTHER" id="PTHR20961:SF108">
    <property type="entry name" value="GLYCOSYLTRANSFERASE"/>
    <property type="match status" value="1"/>
</dbReference>
<organism evidence="7 8">
    <name type="scientific">Oldenlandia corymbosa var. corymbosa</name>
    <dbReference type="NCBI Taxonomy" id="529605"/>
    <lineage>
        <taxon>Eukaryota</taxon>
        <taxon>Viridiplantae</taxon>
        <taxon>Streptophyta</taxon>
        <taxon>Embryophyta</taxon>
        <taxon>Tracheophyta</taxon>
        <taxon>Spermatophyta</taxon>
        <taxon>Magnoliopsida</taxon>
        <taxon>eudicotyledons</taxon>
        <taxon>Gunneridae</taxon>
        <taxon>Pentapetalae</taxon>
        <taxon>asterids</taxon>
        <taxon>lamiids</taxon>
        <taxon>Gentianales</taxon>
        <taxon>Rubiaceae</taxon>
        <taxon>Rubioideae</taxon>
        <taxon>Spermacoceae</taxon>
        <taxon>Hedyotis-Oldenlandia complex</taxon>
        <taxon>Oldenlandia</taxon>
    </lineage>
</organism>
<evidence type="ECO:0000256" key="4">
    <source>
        <dbReference type="ARBA" id="ARBA00023180"/>
    </source>
</evidence>
<protein>
    <submittedName>
        <fullName evidence="7">OLC1v1022685C1</fullName>
    </submittedName>
</protein>
<keyword evidence="2" id="KW-0328">Glycosyltransferase</keyword>